<feature type="chain" id="PRO_5004729897" evidence="4">
    <location>
        <begin position="24"/>
        <end position="389"/>
    </location>
</feature>
<dbReference type="Pfam" id="PF13458">
    <property type="entry name" value="Peripla_BP_6"/>
    <property type="match status" value="1"/>
</dbReference>
<comment type="similarity">
    <text evidence="1">Belongs to the leucine-binding protein family.</text>
</comment>
<sequence length="389" mass="41666">MPGLRTTLAAATALAAIAVPAHAQESVKIGIITTLSGPGAALGQQLRNGFELGLKEMGNKIGGLDAELVVMDDEQKPDVAVNRAKELVQREDVDFVVGPIFSNIAQAIYKPITDAETFLVSPNAGPSDLAGAGCSPYFFATSYQNDQNHAVLGKYAQDSGIASVVLLVPNYQAGKDSVAGFKRYYEGEILDEIYTPLGQLDFSAELARIASLQPEALFTFMPGGMGVNLVKQFRQAGLADGVTFLSAFTVDESTLPAQQDAAVGLYGGSNWAPDMEQSADFVESYIGAYDAVPASYAMHAYDTVLLLDAAISAVDGDLQDKDALRQAIETAEFTSLRGDFSFGKNHFPVQDFYLVQVAQRDDGKFETRIVEKVFDDAVDDYADQCTMGE</sequence>
<evidence type="ECO:0000256" key="1">
    <source>
        <dbReference type="ARBA" id="ARBA00010062"/>
    </source>
</evidence>
<keyword evidence="3" id="KW-0813">Transport</keyword>
<dbReference type="SUPFAM" id="SSF53822">
    <property type="entry name" value="Periplasmic binding protein-like I"/>
    <property type="match status" value="1"/>
</dbReference>
<keyword evidence="2 4" id="KW-0732">Signal</keyword>
<dbReference type="Gene3D" id="3.40.50.2300">
    <property type="match status" value="2"/>
</dbReference>
<evidence type="ECO:0000256" key="2">
    <source>
        <dbReference type="ARBA" id="ARBA00022729"/>
    </source>
</evidence>
<dbReference type="InterPro" id="IPR028081">
    <property type="entry name" value="Leu-bd"/>
</dbReference>
<dbReference type="PANTHER" id="PTHR30483:SF6">
    <property type="entry name" value="PERIPLASMIC BINDING PROTEIN OF ABC TRANSPORTER FOR NATURAL AMINO ACIDS"/>
    <property type="match status" value="1"/>
</dbReference>
<keyword evidence="3" id="KW-0029">Amino-acid transport</keyword>
<evidence type="ECO:0000313" key="7">
    <source>
        <dbReference type="Proteomes" id="UP000017819"/>
    </source>
</evidence>
<dbReference type="OrthoDB" id="435355at2"/>
<evidence type="ECO:0000259" key="5">
    <source>
        <dbReference type="Pfam" id="PF13458"/>
    </source>
</evidence>
<feature type="signal peptide" evidence="4">
    <location>
        <begin position="1"/>
        <end position="23"/>
    </location>
</feature>
<evidence type="ECO:0000256" key="3">
    <source>
        <dbReference type="ARBA" id="ARBA00022970"/>
    </source>
</evidence>
<accession>V4TM48</accession>
<organism evidence="6 7">
    <name type="scientific">Lutibaculum baratangense AMV1</name>
    <dbReference type="NCBI Taxonomy" id="631454"/>
    <lineage>
        <taxon>Bacteria</taxon>
        <taxon>Pseudomonadati</taxon>
        <taxon>Pseudomonadota</taxon>
        <taxon>Alphaproteobacteria</taxon>
        <taxon>Hyphomicrobiales</taxon>
        <taxon>Tepidamorphaceae</taxon>
        <taxon>Lutibaculum</taxon>
    </lineage>
</organism>
<dbReference type="CDD" id="cd06359">
    <property type="entry name" value="PBP1_Nba-like"/>
    <property type="match status" value="1"/>
</dbReference>
<evidence type="ECO:0000313" key="6">
    <source>
        <dbReference type="EMBL" id="ESR26843.1"/>
    </source>
</evidence>
<dbReference type="InterPro" id="IPR028082">
    <property type="entry name" value="Peripla_BP_I"/>
</dbReference>
<dbReference type="RefSeq" id="WP_023430776.1">
    <property type="nucleotide sequence ID" value="NZ_AWXZ01000013.1"/>
</dbReference>
<reference evidence="6 7" key="1">
    <citation type="journal article" date="2014" name="Genome Announc.">
        <title>Draft Genome Sequence of Lutibaculum baratangense Strain AMV1T, Isolated from a Mud Volcano in Andamans, India.</title>
        <authorList>
            <person name="Singh A."/>
            <person name="Sreenivas A."/>
            <person name="Sathyanarayana Reddy G."/>
            <person name="Pinnaka A.K."/>
            <person name="Shivaji S."/>
        </authorList>
    </citation>
    <scope>NUCLEOTIDE SEQUENCE [LARGE SCALE GENOMIC DNA]</scope>
    <source>
        <strain evidence="6 7">AMV1</strain>
    </source>
</reference>
<feature type="domain" description="Leucine-binding protein" evidence="5">
    <location>
        <begin position="26"/>
        <end position="358"/>
    </location>
</feature>
<protein>
    <submittedName>
        <fullName evidence="6">Benzoate transport, inner-membrane translocator</fullName>
    </submittedName>
</protein>
<dbReference type="GO" id="GO:0006865">
    <property type="term" value="P:amino acid transport"/>
    <property type="evidence" value="ECO:0007669"/>
    <property type="project" value="UniProtKB-KW"/>
</dbReference>
<dbReference type="InterPro" id="IPR051010">
    <property type="entry name" value="BCAA_transport"/>
</dbReference>
<comment type="caution">
    <text evidence="6">The sequence shown here is derived from an EMBL/GenBank/DDBJ whole genome shotgun (WGS) entry which is preliminary data.</text>
</comment>
<dbReference type="Proteomes" id="UP000017819">
    <property type="component" value="Unassembled WGS sequence"/>
</dbReference>
<gene>
    <name evidence="6" type="ORF">N177_0627</name>
</gene>
<dbReference type="EMBL" id="AWXZ01000013">
    <property type="protein sequence ID" value="ESR26843.1"/>
    <property type="molecule type" value="Genomic_DNA"/>
</dbReference>
<dbReference type="eggNOG" id="COG0683">
    <property type="taxonomic scope" value="Bacteria"/>
</dbReference>
<dbReference type="PATRIC" id="fig|631454.5.peg.617"/>
<name>V4TM48_9HYPH</name>
<dbReference type="PANTHER" id="PTHR30483">
    <property type="entry name" value="LEUCINE-SPECIFIC-BINDING PROTEIN"/>
    <property type="match status" value="1"/>
</dbReference>
<keyword evidence="7" id="KW-1185">Reference proteome</keyword>
<evidence type="ECO:0000256" key="4">
    <source>
        <dbReference type="SAM" id="SignalP"/>
    </source>
</evidence>
<dbReference type="AlphaFoldDB" id="V4TM48"/>
<dbReference type="STRING" id="631454.N177_0627"/>
<proteinExistence type="inferred from homology"/>